<comment type="caution">
    <text evidence="6">The sequence shown here is derived from an EMBL/GenBank/DDBJ whole genome shotgun (WGS) entry which is preliminary data.</text>
</comment>
<dbReference type="GO" id="GO:0005524">
    <property type="term" value="F:ATP binding"/>
    <property type="evidence" value="ECO:0007669"/>
    <property type="project" value="UniProtKB-KW"/>
</dbReference>
<gene>
    <name evidence="6" type="primary">mdcB</name>
    <name evidence="6" type="ORF">GKJPGBOP_00969</name>
</gene>
<protein>
    <recommendedName>
        <fullName evidence="2">triphosphoribosyl-dephospho-CoA synthase</fullName>
        <ecNumber evidence="2">2.4.2.52</ecNumber>
    </recommendedName>
</protein>
<sequence>MGTPTSSARSAVRGRSIMKRLRPDAARGTVPTSYERPVLHTVPHSSPDRPLPLRLADLAVAACTAQTVLAPKPDPLALHAAELLHAPFASMAEAAMGRPLDRRLREQLGRLGRAGEQRALEAGTGAPGKRGALWSVGLLVAGAVATNCRSDVETCEAAATLARLPDGGAPAASRSPGGRARQYYGVPGAVGQARSGFPNVLGVALPALRQSRAAGASEVTARMDALLALLSTLDDTTLLQRGGSQGLLSVQMDARDVLSSGGFGTARGRKAFVRLDARMTRNGLTAGGSAALLSAALFLDFLFEGR</sequence>
<dbReference type="Pfam" id="PF01874">
    <property type="entry name" value="CitG"/>
    <property type="match status" value="1"/>
</dbReference>
<dbReference type="Gene3D" id="1.10.4200.10">
    <property type="entry name" value="Triphosphoribosyl-dephospho-CoA protein"/>
    <property type="match status" value="1"/>
</dbReference>
<accession>A0A401VW95</accession>
<reference evidence="6 7" key="1">
    <citation type="submission" date="2018-11" db="EMBL/GenBank/DDBJ databases">
        <title>Whole genome sequence of Streptomyces paromomycinus NBRC 15454(T).</title>
        <authorList>
            <person name="Komaki H."/>
            <person name="Tamura T."/>
        </authorList>
    </citation>
    <scope>NUCLEOTIDE SEQUENCE [LARGE SCALE GENOMIC DNA]</scope>
    <source>
        <strain evidence="6 7">NBRC 15454</strain>
    </source>
</reference>
<keyword evidence="3" id="KW-0808">Transferase</keyword>
<dbReference type="AlphaFoldDB" id="A0A401VW95"/>
<evidence type="ECO:0000256" key="3">
    <source>
        <dbReference type="ARBA" id="ARBA00022679"/>
    </source>
</evidence>
<dbReference type="EMBL" id="BHZD01000001">
    <property type="protein sequence ID" value="GCD41316.1"/>
    <property type="molecule type" value="Genomic_DNA"/>
</dbReference>
<keyword evidence="5" id="KW-0067">ATP-binding</keyword>
<dbReference type="EC" id="2.4.2.52" evidence="2"/>
<evidence type="ECO:0000313" key="6">
    <source>
        <dbReference type="EMBL" id="GCD41316.1"/>
    </source>
</evidence>
<dbReference type="GO" id="GO:0046917">
    <property type="term" value="F:triphosphoribosyl-dephospho-CoA synthase activity"/>
    <property type="evidence" value="ECO:0007669"/>
    <property type="project" value="UniProtKB-EC"/>
</dbReference>
<keyword evidence="4" id="KW-0547">Nucleotide-binding</keyword>
<evidence type="ECO:0000256" key="2">
    <source>
        <dbReference type="ARBA" id="ARBA00012074"/>
    </source>
</evidence>
<dbReference type="InterPro" id="IPR002736">
    <property type="entry name" value="CitG"/>
</dbReference>
<dbReference type="GO" id="GO:0051191">
    <property type="term" value="P:prosthetic group biosynthetic process"/>
    <property type="evidence" value="ECO:0007669"/>
    <property type="project" value="TreeGrafter"/>
</dbReference>
<comment type="catalytic activity">
    <reaction evidence="1">
        <text>3'-dephospho-CoA + ATP = 2'-(5''-triphospho-alpha-D-ribosyl)-3'-dephospho-CoA + adenine</text>
        <dbReference type="Rhea" id="RHEA:15117"/>
        <dbReference type="ChEBI" id="CHEBI:16708"/>
        <dbReference type="ChEBI" id="CHEBI:30616"/>
        <dbReference type="ChEBI" id="CHEBI:57328"/>
        <dbReference type="ChEBI" id="CHEBI:61378"/>
        <dbReference type="EC" id="2.4.2.52"/>
    </reaction>
</comment>
<proteinExistence type="predicted"/>
<organism evidence="6 7">
    <name type="scientific">Streptomyces paromomycinus</name>
    <name type="common">Streptomyces rimosus subsp. paromomycinus</name>
    <dbReference type="NCBI Taxonomy" id="92743"/>
    <lineage>
        <taxon>Bacteria</taxon>
        <taxon>Bacillati</taxon>
        <taxon>Actinomycetota</taxon>
        <taxon>Actinomycetes</taxon>
        <taxon>Kitasatosporales</taxon>
        <taxon>Streptomycetaceae</taxon>
        <taxon>Streptomyces</taxon>
    </lineage>
</organism>
<evidence type="ECO:0000256" key="4">
    <source>
        <dbReference type="ARBA" id="ARBA00022741"/>
    </source>
</evidence>
<keyword evidence="7" id="KW-1185">Reference proteome</keyword>
<evidence type="ECO:0000256" key="5">
    <source>
        <dbReference type="ARBA" id="ARBA00022840"/>
    </source>
</evidence>
<dbReference type="PANTHER" id="PTHR30201">
    <property type="entry name" value="TRIPHOSPHORIBOSYL-DEPHOSPHO-COA SYNTHASE"/>
    <property type="match status" value="1"/>
</dbReference>
<dbReference type="Proteomes" id="UP000286746">
    <property type="component" value="Unassembled WGS sequence"/>
</dbReference>
<name>A0A401VW95_STREY</name>
<dbReference type="RefSeq" id="WP_170251553.1">
    <property type="nucleotide sequence ID" value="NZ_BHZD01000001.1"/>
</dbReference>
<evidence type="ECO:0000256" key="1">
    <source>
        <dbReference type="ARBA" id="ARBA00001210"/>
    </source>
</evidence>
<evidence type="ECO:0000313" key="7">
    <source>
        <dbReference type="Proteomes" id="UP000286746"/>
    </source>
</evidence>
<dbReference type="PANTHER" id="PTHR30201:SF2">
    <property type="entry name" value="2-(5''-TRIPHOSPHORIBOSYL)-3'-DEPHOSPHOCOENZYME-A SYNTHASE"/>
    <property type="match status" value="1"/>
</dbReference>